<dbReference type="SMART" id="SM00034">
    <property type="entry name" value="CLECT"/>
    <property type="match status" value="1"/>
</dbReference>
<keyword evidence="2" id="KW-0732">Signal</keyword>
<sequence>MLLILLLLFTAVVRSDKECGDGWHFSEEKFNDGSGKMDYFCYRTTKPAAYTWSDAEKECTKYGEGTHLISIHSSKENRWLEKRFRNDYENQKNAGMIYRGFWIGMKRWPADGSFGTRYSGLFKQSWSDGSPVNYGRAERDATLTGPGGPWAPLQPSYNVTPIETCVMSYAFSDYFVNPYKLTEERLYNKWNDIVCGPETVTFIPGDGRHITGTLVQGLCKKQAVPCKDGEEEEEEEEEKHDKKKEKKKGNMEDEEEEEEEKHDKKKEKKKGNMEDEEEEEEEKHDKKKEKKKGNMENEEEEEEEKHDKKKEKKKGNMEDEEEEEEEKHDKKKEKKKGNMEDEEEEEEEKHDKKKEKKKGNMEDEEEEEEEKHDKKKEKKKGNMEDEEEE</sequence>
<protein>
    <recommendedName>
        <fullName evidence="3">C-type lectin domain-containing protein</fullName>
    </recommendedName>
</protein>
<dbReference type="SUPFAM" id="SSF56436">
    <property type="entry name" value="C-type lectin-like"/>
    <property type="match status" value="1"/>
</dbReference>
<proteinExistence type="predicted"/>
<comment type="caution">
    <text evidence="4">The sequence shown here is derived from an EMBL/GenBank/DDBJ whole genome shotgun (WGS) entry which is preliminary data.</text>
</comment>
<gene>
    <name evidence="4" type="ORF">niasHS_012846</name>
</gene>
<accession>A0ABD2I655</accession>
<dbReference type="PANTHER" id="PTHR47633">
    <property type="entry name" value="IMMUNOGLOBULIN"/>
    <property type="match status" value="1"/>
</dbReference>
<evidence type="ECO:0000256" key="2">
    <source>
        <dbReference type="SAM" id="SignalP"/>
    </source>
</evidence>
<evidence type="ECO:0000256" key="1">
    <source>
        <dbReference type="SAM" id="MobiDB-lite"/>
    </source>
</evidence>
<dbReference type="CDD" id="cd00037">
    <property type="entry name" value="CLECT"/>
    <property type="match status" value="1"/>
</dbReference>
<dbReference type="Gene3D" id="3.10.100.10">
    <property type="entry name" value="Mannose-Binding Protein A, subunit A"/>
    <property type="match status" value="1"/>
</dbReference>
<feature type="domain" description="C-type lectin" evidence="3">
    <location>
        <begin position="37"/>
        <end position="195"/>
    </location>
</feature>
<dbReference type="PROSITE" id="PS50041">
    <property type="entry name" value="C_TYPE_LECTIN_2"/>
    <property type="match status" value="1"/>
</dbReference>
<dbReference type="AlphaFoldDB" id="A0ABD2I655"/>
<name>A0ABD2I655_HETSC</name>
<evidence type="ECO:0000259" key="3">
    <source>
        <dbReference type="PROSITE" id="PS50041"/>
    </source>
</evidence>
<dbReference type="InterPro" id="IPR001304">
    <property type="entry name" value="C-type_lectin-like"/>
</dbReference>
<keyword evidence="5" id="KW-1185">Reference proteome</keyword>
<reference evidence="4 5" key="1">
    <citation type="submission" date="2024-10" db="EMBL/GenBank/DDBJ databases">
        <authorList>
            <person name="Kim D."/>
        </authorList>
    </citation>
    <scope>NUCLEOTIDE SEQUENCE [LARGE SCALE GENOMIC DNA]</scope>
    <source>
        <strain evidence="4">Taebaek</strain>
    </source>
</reference>
<dbReference type="PANTHER" id="PTHR47633:SF4">
    <property type="entry name" value="MYOPALLADIN ISOFORM X1"/>
    <property type="match status" value="1"/>
</dbReference>
<feature type="region of interest" description="Disordered" evidence="1">
    <location>
        <begin position="223"/>
        <end position="389"/>
    </location>
</feature>
<evidence type="ECO:0000313" key="4">
    <source>
        <dbReference type="EMBL" id="KAL3075929.1"/>
    </source>
</evidence>
<feature type="compositionally biased region" description="Acidic residues" evidence="1">
    <location>
        <begin position="229"/>
        <end position="238"/>
    </location>
</feature>
<feature type="chain" id="PRO_5044878908" description="C-type lectin domain-containing protein" evidence="2">
    <location>
        <begin position="16"/>
        <end position="389"/>
    </location>
</feature>
<organism evidence="4 5">
    <name type="scientific">Heterodera schachtii</name>
    <name type="common">Sugarbeet cyst nematode worm</name>
    <name type="synonym">Tylenchus schachtii</name>
    <dbReference type="NCBI Taxonomy" id="97005"/>
    <lineage>
        <taxon>Eukaryota</taxon>
        <taxon>Metazoa</taxon>
        <taxon>Ecdysozoa</taxon>
        <taxon>Nematoda</taxon>
        <taxon>Chromadorea</taxon>
        <taxon>Rhabditida</taxon>
        <taxon>Tylenchina</taxon>
        <taxon>Tylenchomorpha</taxon>
        <taxon>Tylenchoidea</taxon>
        <taxon>Heteroderidae</taxon>
        <taxon>Heteroderinae</taxon>
        <taxon>Heterodera</taxon>
    </lineage>
</organism>
<dbReference type="InterPro" id="IPR016187">
    <property type="entry name" value="CTDL_fold"/>
</dbReference>
<dbReference type="EMBL" id="JBICCN010000347">
    <property type="protein sequence ID" value="KAL3075929.1"/>
    <property type="molecule type" value="Genomic_DNA"/>
</dbReference>
<dbReference type="InterPro" id="IPR016186">
    <property type="entry name" value="C-type_lectin-like/link_sf"/>
</dbReference>
<dbReference type="Proteomes" id="UP001620645">
    <property type="component" value="Unassembled WGS sequence"/>
</dbReference>
<feature type="signal peptide" evidence="2">
    <location>
        <begin position="1"/>
        <end position="15"/>
    </location>
</feature>
<evidence type="ECO:0000313" key="5">
    <source>
        <dbReference type="Proteomes" id="UP001620645"/>
    </source>
</evidence>